<dbReference type="InterPro" id="IPR003010">
    <property type="entry name" value="C-N_Hydrolase"/>
</dbReference>
<name>A0A1G7UKB4_9GAMM</name>
<dbReference type="OrthoDB" id="9811121at2"/>
<dbReference type="PANTHER" id="PTHR23088:SF50">
    <property type="entry name" value="HYDROLASE YHCX"/>
    <property type="match status" value="1"/>
</dbReference>
<gene>
    <name evidence="2" type="ORF">SAMN05216571_11529</name>
</gene>
<dbReference type="Proteomes" id="UP000198641">
    <property type="component" value="Unassembled WGS sequence"/>
</dbReference>
<organism evidence="2 3">
    <name type="scientific">Onishia taeanensis</name>
    <dbReference type="NCBI Taxonomy" id="284577"/>
    <lineage>
        <taxon>Bacteria</taxon>
        <taxon>Pseudomonadati</taxon>
        <taxon>Pseudomonadota</taxon>
        <taxon>Gammaproteobacteria</taxon>
        <taxon>Oceanospirillales</taxon>
        <taxon>Halomonadaceae</taxon>
        <taxon>Onishia</taxon>
    </lineage>
</organism>
<keyword evidence="3" id="KW-1185">Reference proteome</keyword>
<dbReference type="PANTHER" id="PTHR23088">
    <property type="entry name" value="NITRILASE-RELATED"/>
    <property type="match status" value="1"/>
</dbReference>
<dbReference type="SUPFAM" id="SSF56317">
    <property type="entry name" value="Carbon-nitrogen hydrolase"/>
    <property type="match status" value="1"/>
</dbReference>
<dbReference type="Gene3D" id="3.60.110.10">
    <property type="entry name" value="Carbon-nitrogen hydrolase"/>
    <property type="match status" value="1"/>
</dbReference>
<dbReference type="AlphaFoldDB" id="A0A1G7UKB4"/>
<dbReference type="CDD" id="cd07574">
    <property type="entry name" value="nitrilase_Rim1_like"/>
    <property type="match status" value="1"/>
</dbReference>
<keyword evidence="2" id="KW-0378">Hydrolase</keyword>
<proteinExistence type="predicted"/>
<sequence>MSANSLPAVTAAAAQYPIEAFADFADFQAKAVRWVQDAANRGAELLVFPEYGAMELASLLPACEQGDLVAQLQGLQPWRDAFVETWRELAREHGVTLLAPSLPWRLDDGRFVNRAWLCGPDGDLGHQDKQVMTRFENDEWGVDAGHGLRVFDTPAGRLGVLICYDSEFPLLARALVDAGADILLVPSCTDTEAGFQRVRLSAQARAIEQQVAIVHSPTVGEAPWSPAVDINIGRAGVYTPCDHGFPPDGVLSQAQDARPGWQFARLDLAGIRALRDHGQVNNHADWSLQDACLAAGVSQESCT</sequence>
<dbReference type="PROSITE" id="PS50263">
    <property type="entry name" value="CN_HYDROLASE"/>
    <property type="match status" value="1"/>
</dbReference>
<dbReference type="RefSeq" id="WP_092528192.1">
    <property type="nucleotide sequence ID" value="NZ_FNCI01000015.1"/>
</dbReference>
<reference evidence="2 3" key="1">
    <citation type="submission" date="2016-10" db="EMBL/GenBank/DDBJ databases">
        <authorList>
            <person name="de Groot N.N."/>
        </authorList>
    </citation>
    <scope>NUCLEOTIDE SEQUENCE [LARGE SCALE GENOMIC DNA]</scope>
    <source>
        <strain evidence="2 3">BH539</strain>
    </source>
</reference>
<dbReference type="STRING" id="284577.SAMN05216571_11529"/>
<accession>A0A1G7UKB4</accession>
<evidence type="ECO:0000313" key="2">
    <source>
        <dbReference type="EMBL" id="SDG47974.1"/>
    </source>
</evidence>
<dbReference type="EMBL" id="FNCI01000015">
    <property type="protein sequence ID" value="SDG47974.1"/>
    <property type="molecule type" value="Genomic_DNA"/>
</dbReference>
<feature type="domain" description="CN hydrolase" evidence="1">
    <location>
        <begin position="9"/>
        <end position="268"/>
    </location>
</feature>
<evidence type="ECO:0000259" key="1">
    <source>
        <dbReference type="PROSITE" id="PS50263"/>
    </source>
</evidence>
<dbReference type="GO" id="GO:0016787">
    <property type="term" value="F:hydrolase activity"/>
    <property type="evidence" value="ECO:0007669"/>
    <property type="project" value="UniProtKB-KW"/>
</dbReference>
<evidence type="ECO:0000313" key="3">
    <source>
        <dbReference type="Proteomes" id="UP000198641"/>
    </source>
</evidence>
<protein>
    <submittedName>
        <fullName evidence="2">Predicted amidohydrolase</fullName>
    </submittedName>
</protein>
<dbReference type="Pfam" id="PF00795">
    <property type="entry name" value="CN_hydrolase"/>
    <property type="match status" value="1"/>
</dbReference>
<dbReference type="InterPro" id="IPR036526">
    <property type="entry name" value="C-N_Hydrolase_sf"/>
</dbReference>